<dbReference type="InParanoid" id="A0A7R8V0G9"/>
<name>A0A7R8V0G9_HERIL</name>
<evidence type="ECO:0000313" key="2">
    <source>
        <dbReference type="EMBL" id="CAD7090541.1"/>
    </source>
</evidence>
<dbReference type="OrthoDB" id="6363232at2759"/>
<feature type="compositionally biased region" description="Low complexity" evidence="1">
    <location>
        <begin position="1060"/>
        <end position="1073"/>
    </location>
</feature>
<feature type="compositionally biased region" description="Basic and acidic residues" evidence="1">
    <location>
        <begin position="353"/>
        <end position="362"/>
    </location>
</feature>
<feature type="compositionally biased region" description="Low complexity" evidence="1">
    <location>
        <begin position="55"/>
        <end position="73"/>
    </location>
</feature>
<dbReference type="EMBL" id="LR899013">
    <property type="protein sequence ID" value="CAD7090541.1"/>
    <property type="molecule type" value="Genomic_DNA"/>
</dbReference>
<dbReference type="AlphaFoldDB" id="A0A7R8V0G9"/>
<evidence type="ECO:0000313" key="3">
    <source>
        <dbReference type="Proteomes" id="UP000594454"/>
    </source>
</evidence>
<organism evidence="2 3">
    <name type="scientific">Hermetia illucens</name>
    <name type="common">Black soldier fly</name>
    <dbReference type="NCBI Taxonomy" id="343691"/>
    <lineage>
        <taxon>Eukaryota</taxon>
        <taxon>Metazoa</taxon>
        <taxon>Ecdysozoa</taxon>
        <taxon>Arthropoda</taxon>
        <taxon>Hexapoda</taxon>
        <taxon>Insecta</taxon>
        <taxon>Pterygota</taxon>
        <taxon>Neoptera</taxon>
        <taxon>Endopterygota</taxon>
        <taxon>Diptera</taxon>
        <taxon>Brachycera</taxon>
        <taxon>Stratiomyomorpha</taxon>
        <taxon>Stratiomyidae</taxon>
        <taxon>Hermetiinae</taxon>
        <taxon>Hermetia</taxon>
    </lineage>
</organism>
<feature type="region of interest" description="Disordered" evidence="1">
    <location>
        <begin position="344"/>
        <end position="377"/>
    </location>
</feature>
<feature type="region of interest" description="Disordered" evidence="1">
    <location>
        <begin position="535"/>
        <end position="554"/>
    </location>
</feature>
<evidence type="ECO:0000256" key="1">
    <source>
        <dbReference type="SAM" id="MobiDB-lite"/>
    </source>
</evidence>
<reference evidence="2 3" key="1">
    <citation type="submission" date="2020-11" db="EMBL/GenBank/DDBJ databases">
        <authorList>
            <person name="Wallbank WR R."/>
            <person name="Pardo Diaz C."/>
            <person name="Kozak K."/>
            <person name="Martin S."/>
            <person name="Jiggins C."/>
            <person name="Moest M."/>
            <person name="Warren A I."/>
            <person name="Generalovic N T."/>
            <person name="Byers J.R.P. K."/>
            <person name="Montejo-Kovacevich G."/>
            <person name="Yen C E."/>
        </authorList>
    </citation>
    <scope>NUCLEOTIDE SEQUENCE [LARGE SCALE GENOMIC DNA]</scope>
</reference>
<feature type="compositionally biased region" description="Low complexity" evidence="1">
    <location>
        <begin position="81"/>
        <end position="90"/>
    </location>
</feature>
<dbReference type="Proteomes" id="UP000594454">
    <property type="component" value="Chromosome 5"/>
</dbReference>
<accession>A0A7R8V0G9</accession>
<keyword evidence="3" id="KW-1185">Reference proteome</keyword>
<feature type="region of interest" description="Disordered" evidence="1">
    <location>
        <begin position="1054"/>
        <end position="1073"/>
    </location>
</feature>
<protein>
    <submittedName>
        <fullName evidence="2">Uncharacterized protein</fullName>
    </submittedName>
</protein>
<gene>
    <name evidence="2" type="ORF">HERILL_LOCUS13015</name>
</gene>
<feature type="region of interest" description="Disordered" evidence="1">
    <location>
        <begin position="55"/>
        <end position="102"/>
    </location>
</feature>
<feature type="region of interest" description="Disordered" evidence="1">
    <location>
        <begin position="1010"/>
        <end position="1030"/>
    </location>
</feature>
<sequence length="1115" mass="125945">MLPTLNALKRSMEIRISLCVSKAKFVTMKSFALHLVVVFILGAEYQLQTFCLSPSSSSATASSPASTTASSSPFRERFIASGPRSSPSSSETTQHRKDAKTSRTIQRLVAGHLQFSNNNSSNQWSNAIFRRRPNITKTQFTPTRSTFLRRVKSTATPSVASNDELDYRDSALLEDTNDIGNWDDGILRLSAGAGKETNAKGKKKQDSKKTLADQVKDGKYGLIENELFKNVPKRPGIISYLPNKEVPDDNAKNYGGLKEDDIWLAEDHLLVLKGGGLNEDDIDEPWAPIDDYEAPGRQIKIPPNPKVPPPFPVQFEDNGPIQFIGDHKFPFFYSKNENKSLSLFPENGYQPTEADRNNEKDILAGPGSSQNATSDKDRYLYPPAYPPWLFNNESFKNPFLNFAPPPQDAPPFDGGTDYIDEDDPSLYYPPPYTFVYKSNYSNPVKPGPLVPGIVLPPPPNAFARLVPKKQHTPSKTVPFTSILNKINEERPRVVTTTTTTTTELTTTPYITTTQPPPPSRTKEVYYVRPRTRPYSVPLTSPLPPATTTTTTPIPPTQQIISFVPQTQTPTDSFSTGKPIYYEYFDARKVPTGAGVFQAPQTQTQGAFFPQITRTNAAFPTTTQRPIPSSPKPYIPQKTFPKPIFRETTQPFRRPVPTVQTQKPLRINPISSAPKPYNYNDYLYITPKPEIYPNGISTNIIPQTPQRPFKLQSSFDREVDAIRQTLQYFKSQEVKQGHFSRNPRPKALYEYNFDGSGPGTGNYNPSGAFTPPSNYDSEPFKPMVQYSRPVNDANGFKAIAYPRTDSLATNQGQNIYYSSTPRTEPLQIEVQFGDNLNNRPSLFNSPQPTASTPRDQRKFNGRIAQPSSQYLPQQSTARPRQPWVSIEKQVVHEIIPQNDPVPFRSSNQNNINRSITGFIRNAPRNQQPVPPFQGYYYTQPAQQRPNHRFQQFPEPSFPKQVGEIQTQLNQYRVQQQQQPVSLENDTFVNTFPSQTINPDAEYINLPPRREQFQQQRLPPLSSPQQEPGSNIYRKPVDIEGDILVNYKLPLPPINPDSELIQPQFGNRDPQQQQQFFQRPQSGFPQYNGASRPFPNNNRPPNFYYVTPQRDLRFKGV</sequence>
<proteinExistence type="predicted"/>
<feature type="compositionally biased region" description="Low complexity" evidence="1">
    <location>
        <begin position="1011"/>
        <end position="1026"/>
    </location>
</feature>